<keyword evidence="2" id="KW-1185">Reference proteome</keyword>
<evidence type="ECO:0000313" key="1">
    <source>
        <dbReference type="EMBL" id="GAA4422851.1"/>
    </source>
</evidence>
<gene>
    <name evidence="1" type="ORF">GCM10023169_17790</name>
</gene>
<organism evidence="1 2">
    <name type="scientific">Georgenia halophila</name>
    <dbReference type="NCBI Taxonomy" id="620889"/>
    <lineage>
        <taxon>Bacteria</taxon>
        <taxon>Bacillati</taxon>
        <taxon>Actinomycetota</taxon>
        <taxon>Actinomycetes</taxon>
        <taxon>Micrococcales</taxon>
        <taxon>Bogoriellaceae</taxon>
        <taxon>Georgenia</taxon>
    </lineage>
</organism>
<proteinExistence type="predicted"/>
<protein>
    <recommendedName>
        <fullName evidence="3">UDP-N-acetylmuramyl pentapeptide phosphotransferase/UDP-N-acetylglucosamine-1-phosphate transferase</fullName>
    </recommendedName>
</protein>
<reference evidence="2" key="1">
    <citation type="journal article" date="2019" name="Int. J. Syst. Evol. Microbiol.">
        <title>The Global Catalogue of Microorganisms (GCM) 10K type strain sequencing project: providing services to taxonomists for standard genome sequencing and annotation.</title>
        <authorList>
            <consortium name="The Broad Institute Genomics Platform"/>
            <consortium name="The Broad Institute Genome Sequencing Center for Infectious Disease"/>
            <person name="Wu L."/>
            <person name="Ma J."/>
        </authorList>
    </citation>
    <scope>NUCLEOTIDE SEQUENCE [LARGE SCALE GENOMIC DNA]</scope>
    <source>
        <strain evidence="2">JCM 17810</strain>
    </source>
</reference>
<name>A0ABP8L5X9_9MICO</name>
<dbReference type="EMBL" id="BAABGN010000007">
    <property type="protein sequence ID" value="GAA4422851.1"/>
    <property type="molecule type" value="Genomic_DNA"/>
</dbReference>
<accession>A0ABP8L5X9</accession>
<dbReference type="Proteomes" id="UP001500622">
    <property type="component" value="Unassembled WGS sequence"/>
</dbReference>
<sequence>MAAAAGAAMGAVDDLAERGEARKGLRGHLGALAHGRVTTGVLKIAGIGAGALLAAALATPRRGSGPGRAAETLTGAALIAATANLHNLFDLRPGRALKVAGLVSAPLALTGRGTPQATLAAGALGVAAAGLPDDLRETTMLGDTGANAVGALVGTALAAHPSRAVRAGALAVTVGLTLASERVSFSAIIDSTGALRRLDALGRRS</sequence>
<evidence type="ECO:0008006" key="3">
    <source>
        <dbReference type="Google" id="ProtNLM"/>
    </source>
</evidence>
<comment type="caution">
    <text evidence="1">The sequence shown here is derived from an EMBL/GenBank/DDBJ whole genome shotgun (WGS) entry which is preliminary data.</text>
</comment>
<evidence type="ECO:0000313" key="2">
    <source>
        <dbReference type="Proteomes" id="UP001500622"/>
    </source>
</evidence>